<comment type="caution">
    <text evidence="1">The sequence shown here is derived from an EMBL/GenBank/DDBJ whole genome shotgun (WGS) entry which is preliminary data.</text>
</comment>
<gene>
    <name evidence="1" type="ORF">METHB2_450012</name>
</gene>
<name>A0A8S0Y6K8_9GAMM</name>
<evidence type="ECO:0000313" key="1">
    <source>
        <dbReference type="EMBL" id="CAA9891597.1"/>
    </source>
</evidence>
<proteinExistence type="predicted"/>
<accession>A0A8S0Y6K8</accession>
<dbReference type="AlphaFoldDB" id="A0A8S0Y6K8"/>
<protein>
    <submittedName>
        <fullName evidence="1">Uncharacterized protein</fullName>
    </submittedName>
</protein>
<dbReference type="EMBL" id="CADCXN010000075">
    <property type="protein sequence ID" value="CAA9891597.1"/>
    <property type="molecule type" value="Genomic_DNA"/>
</dbReference>
<sequence>MLNWVSERFLHCFTDVRAWWIMKTQLILMGVENDARIITQLARFYRLGCNDCSCDLPIDGKGRA</sequence>
<organism evidence="1 2">
    <name type="scientific">Candidatus Methylobacter favarea</name>
    <dbReference type="NCBI Taxonomy" id="2707345"/>
    <lineage>
        <taxon>Bacteria</taxon>
        <taxon>Pseudomonadati</taxon>
        <taxon>Pseudomonadota</taxon>
        <taxon>Gammaproteobacteria</taxon>
        <taxon>Methylococcales</taxon>
        <taxon>Methylococcaceae</taxon>
        <taxon>Methylobacter</taxon>
    </lineage>
</organism>
<evidence type="ECO:0000313" key="2">
    <source>
        <dbReference type="Proteomes" id="UP000494216"/>
    </source>
</evidence>
<keyword evidence="2" id="KW-1185">Reference proteome</keyword>
<dbReference type="Proteomes" id="UP000494216">
    <property type="component" value="Unassembled WGS sequence"/>
</dbReference>
<reference evidence="1 2" key="1">
    <citation type="submission" date="2020-02" db="EMBL/GenBank/DDBJ databases">
        <authorList>
            <person name="Hogendoorn C."/>
        </authorList>
    </citation>
    <scope>NUCLEOTIDE SEQUENCE [LARGE SCALE GENOMIC DNA]</scope>
    <source>
        <strain evidence="1">METHB21</strain>
    </source>
</reference>